<evidence type="ECO:0000313" key="2">
    <source>
        <dbReference type="EMBL" id="TKW36966.1"/>
    </source>
</evidence>
<dbReference type="AlphaFoldDB" id="A0A4V6DCC2"/>
<evidence type="ECO:0000313" key="3">
    <source>
        <dbReference type="Proteomes" id="UP000298652"/>
    </source>
</evidence>
<organism evidence="2 3">
    <name type="scientific">Setaria viridis</name>
    <name type="common">Green bristlegrass</name>
    <name type="synonym">Setaria italica subsp. viridis</name>
    <dbReference type="NCBI Taxonomy" id="4556"/>
    <lineage>
        <taxon>Eukaryota</taxon>
        <taxon>Viridiplantae</taxon>
        <taxon>Streptophyta</taxon>
        <taxon>Embryophyta</taxon>
        <taxon>Tracheophyta</taxon>
        <taxon>Spermatophyta</taxon>
        <taxon>Magnoliopsida</taxon>
        <taxon>Liliopsida</taxon>
        <taxon>Poales</taxon>
        <taxon>Poaceae</taxon>
        <taxon>PACMAD clade</taxon>
        <taxon>Panicoideae</taxon>
        <taxon>Panicodae</taxon>
        <taxon>Paniceae</taxon>
        <taxon>Cenchrinae</taxon>
        <taxon>Setaria</taxon>
    </lineage>
</organism>
<accession>A0A4V6DCC2</accession>
<evidence type="ECO:0000256" key="1">
    <source>
        <dbReference type="SAM" id="MobiDB-lite"/>
    </source>
</evidence>
<feature type="region of interest" description="Disordered" evidence="1">
    <location>
        <begin position="1"/>
        <end position="42"/>
    </location>
</feature>
<name>A0A4V6DCC2_SETVI</name>
<dbReference type="Proteomes" id="UP000298652">
    <property type="component" value="Chromosome 1"/>
</dbReference>
<feature type="compositionally biased region" description="Low complexity" evidence="1">
    <location>
        <begin position="57"/>
        <end position="81"/>
    </location>
</feature>
<feature type="region of interest" description="Disordered" evidence="1">
    <location>
        <begin position="56"/>
        <end position="106"/>
    </location>
</feature>
<sequence>MANGASTCLTSSVQKPPPPPSSHPAPTAGAPPELPLASTAIPNRCERHAPVFCTSQPASTTTVAGGAPAASPSHPHTATSARPATTPGHPSITLGHGATEQPNPEP</sequence>
<keyword evidence="3" id="KW-1185">Reference proteome</keyword>
<dbReference type="EMBL" id="CM016552">
    <property type="protein sequence ID" value="TKW36966.1"/>
    <property type="molecule type" value="Genomic_DNA"/>
</dbReference>
<dbReference type="Gramene" id="TKW36966">
    <property type="protein sequence ID" value="TKW36966"/>
    <property type="gene ID" value="SEVIR_1G016200v2"/>
</dbReference>
<feature type="compositionally biased region" description="Polar residues" evidence="1">
    <location>
        <begin position="1"/>
        <end position="14"/>
    </location>
</feature>
<proteinExistence type="predicted"/>
<protein>
    <submittedName>
        <fullName evidence="2">Uncharacterized protein</fullName>
    </submittedName>
</protein>
<gene>
    <name evidence="2" type="ORF">SEVIR_1G016200v2</name>
</gene>
<reference evidence="2" key="1">
    <citation type="submission" date="2019-03" db="EMBL/GenBank/DDBJ databases">
        <title>WGS assembly of Setaria viridis.</title>
        <authorList>
            <person name="Huang P."/>
            <person name="Jenkins J."/>
            <person name="Grimwood J."/>
            <person name="Barry K."/>
            <person name="Healey A."/>
            <person name="Mamidi S."/>
            <person name="Sreedasyam A."/>
            <person name="Shu S."/>
            <person name="Feldman M."/>
            <person name="Wu J."/>
            <person name="Yu Y."/>
            <person name="Chen C."/>
            <person name="Johnson J."/>
            <person name="Rokhsar D."/>
            <person name="Baxter I."/>
            <person name="Schmutz J."/>
            <person name="Brutnell T."/>
            <person name="Kellogg E."/>
        </authorList>
    </citation>
    <scope>NUCLEOTIDE SEQUENCE [LARGE SCALE GENOMIC DNA]</scope>
</reference>